<dbReference type="InterPro" id="IPR002048">
    <property type="entry name" value="EF_hand_dom"/>
</dbReference>
<dbReference type="Gene3D" id="1.10.238.10">
    <property type="entry name" value="EF-hand"/>
    <property type="match status" value="1"/>
</dbReference>
<dbReference type="SUPFAM" id="SSF47473">
    <property type="entry name" value="EF-hand"/>
    <property type="match status" value="1"/>
</dbReference>
<dbReference type="EMBL" id="CAUYUJ010015733">
    <property type="protein sequence ID" value="CAK0857482.1"/>
    <property type="molecule type" value="Genomic_DNA"/>
</dbReference>
<dbReference type="PROSITE" id="PS00018">
    <property type="entry name" value="EF_HAND_1"/>
    <property type="match status" value="3"/>
</dbReference>
<dbReference type="Proteomes" id="UP001189429">
    <property type="component" value="Unassembled WGS sequence"/>
</dbReference>
<accession>A0ABN9UDE9</accession>
<dbReference type="Pfam" id="PF13202">
    <property type="entry name" value="EF-hand_5"/>
    <property type="match status" value="1"/>
</dbReference>
<sequence length="275" mass="29891">MAMQLFGALDTNSSGVLGSWEMRKYARLTGFNGDAKAWATARAGLYAACGWDEAEDVDPWKFFQMVDDEDGEGHLADADLLLLLTRLQSRPVLVARLFRALDSSGSGRLAAEEFVRFAAARRRGFDGGGGTKPREQYKALSLAHGWDSEAGVGAKDFARMVSDAGSLAHCTTGELREALAALGCRTELIVSAFGSLDDSDSGRLPCASLRRYAEFCGFEGHAAEWEEEYRDLAASHGWDARFGADLRGFASMVNDRSGNGYCSTEELLQFVVRGR</sequence>
<reference evidence="3" key="1">
    <citation type="submission" date="2023-10" db="EMBL/GenBank/DDBJ databases">
        <authorList>
            <person name="Chen Y."/>
            <person name="Shah S."/>
            <person name="Dougan E. K."/>
            <person name="Thang M."/>
            <person name="Chan C."/>
        </authorList>
    </citation>
    <scope>NUCLEOTIDE SEQUENCE [LARGE SCALE GENOMIC DNA]</scope>
</reference>
<dbReference type="InterPro" id="IPR018247">
    <property type="entry name" value="EF_Hand_1_Ca_BS"/>
</dbReference>
<name>A0ABN9UDE9_9DINO</name>
<keyword evidence="4" id="KW-1185">Reference proteome</keyword>
<evidence type="ECO:0000313" key="3">
    <source>
        <dbReference type="EMBL" id="CAK0857482.1"/>
    </source>
</evidence>
<feature type="domain" description="EF-hand" evidence="2">
    <location>
        <begin position="94"/>
        <end position="117"/>
    </location>
</feature>
<evidence type="ECO:0000313" key="4">
    <source>
        <dbReference type="Proteomes" id="UP001189429"/>
    </source>
</evidence>
<dbReference type="InterPro" id="IPR011992">
    <property type="entry name" value="EF-hand-dom_pair"/>
</dbReference>
<organism evidence="3 4">
    <name type="scientific">Prorocentrum cordatum</name>
    <dbReference type="NCBI Taxonomy" id="2364126"/>
    <lineage>
        <taxon>Eukaryota</taxon>
        <taxon>Sar</taxon>
        <taxon>Alveolata</taxon>
        <taxon>Dinophyceae</taxon>
        <taxon>Prorocentrales</taxon>
        <taxon>Prorocentraceae</taxon>
        <taxon>Prorocentrum</taxon>
    </lineage>
</organism>
<comment type="caution">
    <text evidence="3">The sequence shown here is derived from an EMBL/GenBank/DDBJ whole genome shotgun (WGS) entry which is preliminary data.</text>
</comment>
<protein>
    <recommendedName>
        <fullName evidence="2">EF-hand domain-containing protein</fullName>
    </recommendedName>
</protein>
<evidence type="ECO:0000259" key="2">
    <source>
        <dbReference type="Pfam" id="PF13202"/>
    </source>
</evidence>
<evidence type="ECO:0000256" key="1">
    <source>
        <dbReference type="ARBA" id="ARBA00022837"/>
    </source>
</evidence>
<gene>
    <name evidence="3" type="ORF">PCOR1329_LOCUS47591</name>
</gene>
<keyword evidence="1" id="KW-0106">Calcium</keyword>
<proteinExistence type="predicted"/>